<dbReference type="Gene3D" id="3.90.226.10">
    <property type="entry name" value="2-enoyl-CoA Hydratase, Chain A, domain 1"/>
    <property type="match status" value="1"/>
</dbReference>
<dbReference type="PATRIC" id="fig|1029756.8.peg.1363"/>
<dbReference type="EMBL" id="CP006912">
    <property type="protein sequence ID" value="AHB48111.1"/>
    <property type="molecule type" value="Genomic_DNA"/>
</dbReference>
<name>V5SB67_9HYPH</name>
<dbReference type="PANTHER" id="PTHR42987:SF8">
    <property type="entry name" value="PROTEINASE"/>
    <property type="match status" value="1"/>
</dbReference>
<evidence type="ECO:0000313" key="6">
    <source>
        <dbReference type="EMBL" id="AHB48111.1"/>
    </source>
</evidence>
<dbReference type="Pfam" id="PF01343">
    <property type="entry name" value="Peptidase_S49"/>
    <property type="match status" value="1"/>
</dbReference>
<comment type="similarity">
    <text evidence="1">Belongs to the peptidase S49 family.</text>
</comment>
<dbReference type="Gene3D" id="6.20.330.10">
    <property type="match status" value="1"/>
</dbReference>
<protein>
    <submittedName>
        <fullName evidence="6">Peptidase S49</fullName>
    </submittedName>
</protein>
<dbReference type="SUPFAM" id="SSF52096">
    <property type="entry name" value="ClpP/crotonase"/>
    <property type="match status" value="1"/>
</dbReference>
<gene>
    <name evidence="6" type="ORF">W911_06500</name>
</gene>
<proteinExistence type="inferred from homology"/>
<dbReference type="GO" id="GO:0006508">
    <property type="term" value="P:proteolysis"/>
    <property type="evidence" value="ECO:0007669"/>
    <property type="project" value="UniProtKB-KW"/>
</dbReference>
<dbReference type="PRINTS" id="PR00127">
    <property type="entry name" value="CLPPROTEASEP"/>
</dbReference>
<dbReference type="CDD" id="cd07023">
    <property type="entry name" value="S49_Sppa_N_C"/>
    <property type="match status" value="1"/>
</dbReference>
<reference evidence="6 7" key="1">
    <citation type="journal article" date="2014" name="Genome Announc.">
        <title>Complete Genome Sequence of Hyphomicrobium nitrativorans Strain NL23, a Denitrifying Bacterium Isolated from Biofilm of a Methanol-Fed Denitrification System Treating Seawater at the Montreal Biodome.</title>
        <authorList>
            <person name="Martineau C."/>
            <person name="Villeneuve C."/>
            <person name="Mauffrey F."/>
            <person name="Villemur R."/>
        </authorList>
    </citation>
    <scope>NUCLEOTIDE SEQUENCE [LARGE SCALE GENOMIC DNA]</scope>
    <source>
        <strain evidence="6">NL23</strain>
    </source>
</reference>
<dbReference type="GO" id="GO:0004176">
    <property type="term" value="F:ATP-dependent peptidase activity"/>
    <property type="evidence" value="ECO:0007669"/>
    <property type="project" value="InterPro"/>
</dbReference>
<dbReference type="KEGG" id="hni:W911_06500"/>
<dbReference type="HOGENOM" id="CLU_046540_1_0_5"/>
<evidence type="ECO:0000256" key="1">
    <source>
        <dbReference type="ARBA" id="ARBA00008683"/>
    </source>
</evidence>
<dbReference type="OrthoDB" id="9764363at2"/>
<accession>V5SB67</accession>
<dbReference type="InterPro" id="IPR001907">
    <property type="entry name" value="ClpP"/>
</dbReference>
<dbReference type="STRING" id="1029756.W911_06500"/>
<organism evidence="6 7">
    <name type="scientific">Hyphomicrobium nitrativorans NL23</name>
    <dbReference type="NCBI Taxonomy" id="1029756"/>
    <lineage>
        <taxon>Bacteria</taxon>
        <taxon>Pseudomonadati</taxon>
        <taxon>Pseudomonadota</taxon>
        <taxon>Alphaproteobacteria</taxon>
        <taxon>Hyphomicrobiales</taxon>
        <taxon>Hyphomicrobiaceae</taxon>
        <taxon>Hyphomicrobium</taxon>
    </lineage>
</organism>
<dbReference type="AlphaFoldDB" id="V5SB67"/>
<evidence type="ECO:0000256" key="4">
    <source>
        <dbReference type="ARBA" id="ARBA00022825"/>
    </source>
</evidence>
<dbReference type="GO" id="GO:0004252">
    <property type="term" value="F:serine-type endopeptidase activity"/>
    <property type="evidence" value="ECO:0007669"/>
    <property type="project" value="InterPro"/>
</dbReference>
<dbReference type="PANTHER" id="PTHR42987">
    <property type="entry name" value="PEPTIDASE S49"/>
    <property type="match status" value="1"/>
</dbReference>
<evidence type="ECO:0000256" key="3">
    <source>
        <dbReference type="ARBA" id="ARBA00022801"/>
    </source>
</evidence>
<keyword evidence="3" id="KW-0378">Hydrolase</keyword>
<dbReference type="InterPro" id="IPR002142">
    <property type="entry name" value="Peptidase_S49"/>
</dbReference>
<keyword evidence="4" id="KW-0720">Serine protease</keyword>
<dbReference type="Proteomes" id="UP000018542">
    <property type="component" value="Chromosome"/>
</dbReference>
<feature type="domain" description="Peptidase S49" evidence="5">
    <location>
        <begin position="77"/>
        <end position="219"/>
    </location>
</feature>
<evidence type="ECO:0000313" key="7">
    <source>
        <dbReference type="Proteomes" id="UP000018542"/>
    </source>
</evidence>
<sequence length="279" mass="29773">MGFFSRGVVVPVLRFSGAIGMAAPLRPGLSIASLGAAIDAAFSMSRGPSVAVVINSPGGSPVQSSLLFRRLRQLADEKRKKIYVFCEDVAASGGYYLAVAGDEIYADASSIVGSIGVISASFGLDRAIEKLGISRRVYTAGANKGALDPFQPENPEDIARLMAIQRSVHDVFIGVVKDRRLGRLKGPDGELFSGAFWSALDALELGLIDGISDVRTKMREIHGENVRLRVVPVERSWLSGRFRKLPSVLGLGGDSQGLALADDLVSAVEIRALWSRFGL</sequence>
<dbReference type="InterPro" id="IPR047272">
    <property type="entry name" value="S49_SppA_C"/>
</dbReference>
<keyword evidence="2" id="KW-0645">Protease</keyword>
<evidence type="ECO:0000259" key="5">
    <source>
        <dbReference type="Pfam" id="PF01343"/>
    </source>
</evidence>
<dbReference type="InterPro" id="IPR029045">
    <property type="entry name" value="ClpP/crotonase-like_dom_sf"/>
</dbReference>
<keyword evidence="7" id="KW-1185">Reference proteome</keyword>
<dbReference type="RefSeq" id="WP_023786693.1">
    <property type="nucleotide sequence ID" value="NC_022997.1"/>
</dbReference>
<evidence type="ECO:0000256" key="2">
    <source>
        <dbReference type="ARBA" id="ARBA00022670"/>
    </source>
</evidence>